<dbReference type="Proteomes" id="UP000461754">
    <property type="component" value="Unassembled WGS sequence"/>
</dbReference>
<dbReference type="GO" id="GO:0032329">
    <property type="term" value="P:serine transport"/>
    <property type="evidence" value="ECO:0007669"/>
    <property type="project" value="TreeGrafter"/>
</dbReference>
<keyword evidence="4 7" id="KW-1133">Transmembrane helix</keyword>
<feature type="transmembrane region" description="Helical" evidence="7">
    <location>
        <begin position="173"/>
        <end position="194"/>
    </location>
</feature>
<dbReference type="InterPro" id="IPR001991">
    <property type="entry name" value="Na-dicarboxylate_symporter"/>
</dbReference>
<comment type="caution">
    <text evidence="8">The sequence shown here is derived from an EMBL/GenBank/DDBJ whole genome shotgun (WGS) entry which is preliminary data.</text>
</comment>
<dbReference type="AlphaFoldDB" id="A0A7X2T9P3"/>
<dbReference type="PANTHER" id="PTHR42865:SF8">
    <property type="entry name" value="SERINE_THREONINE TRANSPORTER SSTT"/>
    <property type="match status" value="1"/>
</dbReference>
<evidence type="ECO:0000256" key="4">
    <source>
        <dbReference type="ARBA" id="ARBA00022989"/>
    </source>
</evidence>
<dbReference type="PRINTS" id="PR00173">
    <property type="entry name" value="EDTRNSPORT"/>
</dbReference>
<evidence type="ECO:0000256" key="3">
    <source>
        <dbReference type="ARBA" id="ARBA00022692"/>
    </source>
</evidence>
<name>A0A7X2T9P3_9FIRM</name>
<organism evidence="8 9">
    <name type="scientific">Pseudoramibacter porci</name>
    <dbReference type="NCBI Taxonomy" id="2606631"/>
    <lineage>
        <taxon>Bacteria</taxon>
        <taxon>Bacillati</taxon>
        <taxon>Bacillota</taxon>
        <taxon>Clostridia</taxon>
        <taxon>Eubacteriales</taxon>
        <taxon>Eubacteriaceae</taxon>
        <taxon>Pseudoramibacter</taxon>
    </lineage>
</organism>
<evidence type="ECO:0000256" key="2">
    <source>
        <dbReference type="ARBA" id="ARBA00022448"/>
    </source>
</evidence>
<dbReference type="EMBL" id="VUMO01000002">
    <property type="protein sequence ID" value="MSS19255.1"/>
    <property type="molecule type" value="Genomic_DNA"/>
</dbReference>
<keyword evidence="9" id="KW-1185">Reference proteome</keyword>
<sequence length="417" mass="44435">MATSQKSKRKLSLLPRLLIGIAAGILIGSLGNILHIAHTPGFTGLIRVIATFVALFSEFLNFTIPLLILAFVSVGLAELGKKANKLFGITLALAYCSTIIAGFSAYFLGSTLLPKLVRKIGGSVITGKSFDPIFTISMKPVFPIMTSLILAFVLGLAMANLETPTLMNAVQDLKKVIVVVLEKVIIPLIPYYIAGTFAKIAAAGQLAPTIIMFAKLYICILCLQWVYILFQFTVASGWRRENRWKDLKNIVPAYFTALGTQSSAATIPVSLQSAADNGIAPDVRNFVIPLCATIHLAGDTICLTLGSMGIMLACGLHPTLNLFAPFIFMLGITMVAAPGVPGGGVMAALGIIKSMLGFTSSMCELIIALHLSQDSFGTACNITGDQSVAAIVDYIDSKDRESEPRISAPSEKTEEAE</sequence>
<protein>
    <submittedName>
        <fullName evidence="8">Dicarboxylate/amino acid:cation symporter</fullName>
    </submittedName>
</protein>
<dbReference type="SUPFAM" id="SSF118215">
    <property type="entry name" value="Proton glutamate symport protein"/>
    <property type="match status" value="1"/>
</dbReference>
<keyword evidence="2" id="KW-0813">Transport</keyword>
<keyword evidence="3 7" id="KW-0812">Transmembrane</keyword>
<evidence type="ECO:0000313" key="8">
    <source>
        <dbReference type="EMBL" id="MSS19255.1"/>
    </source>
</evidence>
<accession>A0A7X2T9P3</accession>
<evidence type="ECO:0000313" key="9">
    <source>
        <dbReference type="Proteomes" id="UP000461754"/>
    </source>
</evidence>
<dbReference type="InterPro" id="IPR036458">
    <property type="entry name" value="Na:dicarbo_symporter_sf"/>
</dbReference>
<evidence type="ECO:0000256" key="6">
    <source>
        <dbReference type="SAM" id="MobiDB-lite"/>
    </source>
</evidence>
<feature type="transmembrane region" description="Helical" evidence="7">
    <location>
        <begin position="49"/>
        <end position="74"/>
    </location>
</feature>
<feature type="transmembrane region" description="Helical" evidence="7">
    <location>
        <begin position="326"/>
        <end position="352"/>
    </location>
</feature>
<dbReference type="Gene3D" id="1.10.3860.10">
    <property type="entry name" value="Sodium:dicarboxylate symporter"/>
    <property type="match status" value="1"/>
</dbReference>
<dbReference type="RefSeq" id="WP_154575656.1">
    <property type="nucleotide sequence ID" value="NZ_VUMO01000002.1"/>
</dbReference>
<comment type="subcellular location">
    <subcellularLocation>
        <location evidence="1">Membrane</location>
        <topology evidence="1">Multi-pass membrane protein</topology>
    </subcellularLocation>
</comment>
<dbReference type="Pfam" id="PF00375">
    <property type="entry name" value="SDF"/>
    <property type="match status" value="1"/>
</dbReference>
<dbReference type="GO" id="GO:0005886">
    <property type="term" value="C:plasma membrane"/>
    <property type="evidence" value="ECO:0007669"/>
    <property type="project" value="TreeGrafter"/>
</dbReference>
<dbReference type="PANTHER" id="PTHR42865">
    <property type="entry name" value="PROTON/GLUTAMATE-ASPARTATE SYMPORTER"/>
    <property type="match status" value="1"/>
</dbReference>
<feature type="transmembrane region" description="Helical" evidence="7">
    <location>
        <begin position="12"/>
        <end position="37"/>
    </location>
</feature>
<gene>
    <name evidence="8" type="ORF">FYJ52_02360</name>
</gene>
<evidence type="ECO:0000256" key="7">
    <source>
        <dbReference type="SAM" id="Phobius"/>
    </source>
</evidence>
<feature type="transmembrane region" description="Helical" evidence="7">
    <location>
        <begin position="206"/>
        <end position="230"/>
    </location>
</feature>
<evidence type="ECO:0000256" key="1">
    <source>
        <dbReference type="ARBA" id="ARBA00004141"/>
    </source>
</evidence>
<feature type="transmembrane region" description="Helical" evidence="7">
    <location>
        <begin position="141"/>
        <end position="161"/>
    </location>
</feature>
<reference evidence="8 9" key="1">
    <citation type="submission" date="2019-08" db="EMBL/GenBank/DDBJ databases">
        <title>In-depth cultivation of the pig gut microbiome towards novel bacterial diversity and tailored functional studies.</title>
        <authorList>
            <person name="Wylensek D."/>
            <person name="Hitch T.C.A."/>
            <person name="Clavel T."/>
        </authorList>
    </citation>
    <scope>NUCLEOTIDE SEQUENCE [LARGE SCALE GENOMIC DNA]</scope>
    <source>
        <strain evidence="8 9">RF-744-FAT-4</strain>
    </source>
</reference>
<dbReference type="GO" id="GO:0005295">
    <property type="term" value="F:neutral L-amino acid:sodium symporter activity"/>
    <property type="evidence" value="ECO:0007669"/>
    <property type="project" value="TreeGrafter"/>
</dbReference>
<proteinExistence type="predicted"/>
<keyword evidence="5 7" id="KW-0472">Membrane</keyword>
<feature type="transmembrane region" description="Helical" evidence="7">
    <location>
        <begin position="86"/>
        <end position="108"/>
    </location>
</feature>
<feature type="region of interest" description="Disordered" evidence="6">
    <location>
        <begin position="398"/>
        <end position="417"/>
    </location>
</feature>
<evidence type="ECO:0000256" key="5">
    <source>
        <dbReference type="ARBA" id="ARBA00023136"/>
    </source>
</evidence>